<gene>
    <name evidence="2" type="ORF">FOL47_001121</name>
</gene>
<feature type="transmembrane region" description="Helical" evidence="1">
    <location>
        <begin position="107"/>
        <end position="128"/>
    </location>
</feature>
<dbReference type="OrthoDB" id="466464at2759"/>
<dbReference type="AlphaFoldDB" id="A0A7J6ML17"/>
<evidence type="ECO:0000256" key="1">
    <source>
        <dbReference type="SAM" id="Phobius"/>
    </source>
</evidence>
<organism evidence="2 3">
    <name type="scientific">Perkinsus chesapeaki</name>
    <name type="common">Clam parasite</name>
    <name type="synonym">Perkinsus andrewsi</name>
    <dbReference type="NCBI Taxonomy" id="330153"/>
    <lineage>
        <taxon>Eukaryota</taxon>
        <taxon>Sar</taxon>
        <taxon>Alveolata</taxon>
        <taxon>Perkinsozoa</taxon>
        <taxon>Perkinsea</taxon>
        <taxon>Perkinsida</taxon>
        <taxon>Perkinsidae</taxon>
        <taxon>Perkinsus</taxon>
    </lineage>
</organism>
<keyword evidence="1" id="KW-1133">Transmembrane helix</keyword>
<evidence type="ECO:0000313" key="3">
    <source>
        <dbReference type="Proteomes" id="UP000591131"/>
    </source>
</evidence>
<evidence type="ECO:0000313" key="2">
    <source>
        <dbReference type="EMBL" id="KAF4671900.1"/>
    </source>
</evidence>
<protein>
    <submittedName>
        <fullName evidence="2">Uncharacterized protein</fullName>
    </submittedName>
</protein>
<proteinExistence type="predicted"/>
<comment type="caution">
    <text evidence="2">The sequence shown here is derived from an EMBL/GenBank/DDBJ whole genome shotgun (WGS) entry which is preliminary data.</text>
</comment>
<dbReference type="EMBL" id="JAAPAO010000125">
    <property type="protein sequence ID" value="KAF4671900.1"/>
    <property type="molecule type" value="Genomic_DNA"/>
</dbReference>
<sequence length="337" mass="36425">MSSLSTILNGEIDAAHLHSKCWLQGLAGWLMVVGLVFGAVFNCISSAKAYMHPFAHLNLEAFEDFADFTNVNIKHIEYTGLAATALYITAFALLFRAVNSVHASWRTLLITVTALAMVVHGFGGWALYTTSDAFLRIEEAKSLELAHLMGVPSFNITNVTTSLQSFSCAWDRGSCQLGPPRVLNAACYPDTATTGIPVTCPAMELQRSTTPISFPVVLNQLCGPQSIFAVNGGILPEPSTHCVQCDAAAVRLGIVDAEVTAAACGCLASVGDFFTIYGYNYFFILFIMCTVGFILTLAGFIVYVAVLGIMKSYGGWHFHEWLRESSDDGVEADKDDL</sequence>
<keyword evidence="3" id="KW-1185">Reference proteome</keyword>
<keyword evidence="1" id="KW-0812">Transmembrane</keyword>
<dbReference type="Proteomes" id="UP000591131">
    <property type="component" value="Unassembled WGS sequence"/>
</dbReference>
<keyword evidence="1" id="KW-0472">Membrane</keyword>
<name>A0A7J6ML17_PERCH</name>
<feature type="transmembrane region" description="Helical" evidence="1">
    <location>
        <begin position="78"/>
        <end position="95"/>
    </location>
</feature>
<feature type="transmembrane region" description="Helical" evidence="1">
    <location>
        <begin position="21"/>
        <end position="41"/>
    </location>
</feature>
<accession>A0A7J6ML17</accession>
<feature type="transmembrane region" description="Helical" evidence="1">
    <location>
        <begin position="281"/>
        <end position="309"/>
    </location>
</feature>
<reference evidence="2 3" key="1">
    <citation type="submission" date="2020-04" db="EMBL/GenBank/DDBJ databases">
        <title>Perkinsus chesapeaki whole genome sequence.</title>
        <authorList>
            <person name="Bogema D.R."/>
        </authorList>
    </citation>
    <scope>NUCLEOTIDE SEQUENCE [LARGE SCALE GENOMIC DNA]</scope>
    <source>
        <strain evidence="2">ATCC PRA-425</strain>
    </source>
</reference>